<comment type="caution">
    <text evidence="16">The sequence shown here is derived from an EMBL/GenBank/DDBJ whole genome shotgun (WGS) entry which is preliminary data.</text>
</comment>
<evidence type="ECO:0000256" key="9">
    <source>
        <dbReference type="ARBA" id="ARBA00023002"/>
    </source>
</evidence>
<dbReference type="GO" id="GO:0020037">
    <property type="term" value="F:heme binding"/>
    <property type="evidence" value="ECO:0007669"/>
    <property type="project" value="InterPro"/>
</dbReference>
<dbReference type="InterPro" id="IPR026259">
    <property type="entry name" value="MauG/Cytc_peroxidase"/>
</dbReference>
<evidence type="ECO:0000256" key="6">
    <source>
        <dbReference type="ARBA" id="ARBA00022729"/>
    </source>
</evidence>
<feature type="binding site" description="covalent" evidence="13">
    <location>
        <position position="79"/>
    </location>
    <ligand>
        <name>heme c</name>
        <dbReference type="ChEBI" id="CHEBI:61717"/>
        <label>1</label>
    </ligand>
</feature>
<feature type="domain" description="Cytochrome c" evidence="15">
    <location>
        <begin position="207"/>
        <end position="411"/>
    </location>
</feature>
<dbReference type="GO" id="GO:0046872">
    <property type="term" value="F:metal ion binding"/>
    <property type="evidence" value="ECO:0007669"/>
    <property type="project" value="UniProtKB-KW"/>
</dbReference>
<dbReference type="FunFam" id="1.10.760.10:FF:000019">
    <property type="entry name" value="Di-heme cytochrome C peroxidase"/>
    <property type="match status" value="1"/>
</dbReference>
<organism evidence="16 17">
    <name type="scientific">Arcobacter arenosus</name>
    <dbReference type="NCBI Taxonomy" id="2576037"/>
    <lineage>
        <taxon>Bacteria</taxon>
        <taxon>Pseudomonadati</taxon>
        <taxon>Campylobacterota</taxon>
        <taxon>Epsilonproteobacteria</taxon>
        <taxon>Campylobacterales</taxon>
        <taxon>Arcobacteraceae</taxon>
        <taxon>Arcobacter</taxon>
    </lineage>
</organism>
<evidence type="ECO:0000256" key="2">
    <source>
        <dbReference type="ARBA" id="ARBA00004856"/>
    </source>
</evidence>
<feature type="binding site" description="axial binding residue" evidence="14">
    <location>
        <position position="80"/>
    </location>
    <ligand>
        <name>heme c</name>
        <dbReference type="ChEBI" id="CHEBI:61717"/>
        <label>1</label>
    </ligand>
    <ligandPart>
        <name>Fe</name>
        <dbReference type="ChEBI" id="CHEBI:18248"/>
    </ligandPart>
</feature>
<accession>A0A5R8Y4S7</accession>
<protein>
    <recommendedName>
        <fullName evidence="12">Methylamine utilization protein MauG</fullName>
    </recommendedName>
</protein>
<evidence type="ECO:0000313" key="17">
    <source>
        <dbReference type="Proteomes" id="UP000308901"/>
    </source>
</evidence>
<feature type="binding site" description="covalent" evidence="13">
    <location>
        <position position="76"/>
    </location>
    <ligand>
        <name>heme c</name>
        <dbReference type="ChEBI" id="CHEBI:61717"/>
        <label>1</label>
    </ligand>
</feature>
<name>A0A5R8Y4S7_9BACT</name>
<dbReference type="PANTHER" id="PTHR30600">
    <property type="entry name" value="CYTOCHROME C PEROXIDASE-RELATED"/>
    <property type="match status" value="1"/>
</dbReference>
<dbReference type="PROSITE" id="PS51007">
    <property type="entry name" value="CYTC"/>
    <property type="match status" value="2"/>
</dbReference>
<dbReference type="GO" id="GO:0009055">
    <property type="term" value="F:electron transfer activity"/>
    <property type="evidence" value="ECO:0007669"/>
    <property type="project" value="InterPro"/>
</dbReference>
<keyword evidence="7" id="KW-0574">Periplasm</keyword>
<evidence type="ECO:0000256" key="11">
    <source>
        <dbReference type="ARBA" id="ARBA00058991"/>
    </source>
</evidence>
<feature type="binding site" description="covalent" evidence="13">
    <location>
        <position position="221"/>
    </location>
    <ligand>
        <name>heme c</name>
        <dbReference type="ChEBI" id="CHEBI:61717"/>
        <label>2</label>
    </ligand>
</feature>
<dbReference type="InterPro" id="IPR051395">
    <property type="entry name" value="Cytochrome_c_Peroxidase/MauG"/>
</dbReference>
<proteinExistence type="predicted"/>
<evidence type="ECO:0000256" key="5">
    <source>
        <dbReference type="ARBA" id="ARBA00022723"/>
    </source>
</evidence>
<comment type="pathway">
    <text evidence="2">One-carbon metabolism; methylamine degradation.</text>
</comment>
<keyword evidence="5 14" id="KW-0479">Metal-binding</keyword>
<keyword evidence="10 14" id="KW-0408">Iron</keyword>
<evidence type="ECO:0000256" key="10">
    <source>
        <dbReference type="ARBA" id="ARBA00023004"/>
    </source>
</evidence>
<dbReference type="EMBL" id="VANU01000001">
    <property type="protein sequence ID" value="TLP40780.1"/>
    <property type="molecule type" value="Genomic_DNA"/>
</dbReference>
<dbReference type="SUPFAM" id="SSF46626">
    <property type="entry name" value="Cytochrome c"/>
    <property type="match status" value="3"/>
</dbReference>
<evidence type="ECO:0000256" key="7">
    <source>
        <dbReference type="ARBA" id="ARBA00022764"/>
    </source>
</evidence>
<dbReference type="InterPro" id="IPR036909">
    <property type="entry name" value="Cyt_c-like_dom_sf"/>
</dbReference>
<keyword evidence="4 13" id="KW-0349">Heme</keyword>
<evidence type="ECO:0000256" key="3">
    <source>
        <dbReference type="ARBA" id="ARBA00022448"/>
    </source>
</evidence>
<keyword evidence="9" id="KW-0560">Oxidoreductase</keyword>
<evidence type="ECO:0000313" key="16">
    <source>
        <dbReference type="EMBL" id="TLP40780.1"/>
    </source>
</evidence>
<evidence type="ECO:0000256" key="13">
    <source>
        <dbReference type="PIRSR" id="PIRSR000294-1"/>
    </source>
</evidence>
<dbReference type="PIRSF" id="PIRSF000294">
    <property type="entry name" value="Cytochrome-c_peroxidase"/>
    <property type="match status" value="1"/>
</dbReference>
<dbReference type="GO" id="GO:0004130">
    <property type="term" value="F:cytochrome-c peroxidase activity"/>
    <property type="evidence" value="ECO:0007669"/>
    <property type="project" value="TreeGrafter"/>
</dbReference>
<dbReference type="AlphaFoldDB" id="A0A5R8Y4S7"/>
<dbReference type="InterPro" id="IPR004852">
    <property type="entry name" value="Di-haem_cyt_c_peroxidsae"/>
</dbReference>
<comment type="PTM">
    <text evidence="13">Binds 2 heme groups per subunit.</text>
</comment>
<keyword evidence="8" id="KW-0249">Electron transport</keyword>
<dbReference type="Gene3D" id="1.10.760.10">
    <property type="entry name" value="Cytochrome c-like domain"/>
    <property type="match status" value="3"/>
</dbReference>
<dbReference type="Pfam" id="PF03150">
    <property type="entry name" value="CCP_MauG"/>
    <property type="match status" value="1"/>
</dbReference>
<dbReference type="GO" id="GO:0042597">
    <property type="term" value="C:periplasmic space"/>
    <property type="evidence" value="ECO:0007669"/>
    <property type="project" value="UniProtKB-SubCell"/>
</dbReference>
<feature type="binding site" description="axial binding residue" evidence="14">
    <location>
        <position position="386"/>
    </location>
    <ligand>
        <name>heme c</name>
        <dbReference type="ChEBI" id="CHEBI:61717"/>
        <label>2</label>
    </ligand>
    <ligandPart>
        <name>Fe</name>
        <dbReference type="ChEBI" id="CHEBI:18248"/>
    </ligandPart>
</feature>
<dbReference type="RefSeq" id="WP_138151173.1">
    <property type="nucleotide sequence ID" value="NZ_VANU01000001.1"/>
</dbReference>
<comment type="cofactor">
    <cofactor evidence="13">
        <name>heme</name>
        <dbReference type="ChEBI" id="CHEBI:30413"/>
    </cofactor>
    <text evidence="13">Binds 2 heme groups.</text>
</comment>
<evidence type="ECO:0000256" key="14">
    <source>
        <dbReference type="PIRSR" id="PIRSR000294-2"/>
    </source>
</evidence>
<reference evidence="16 17" key="1">
    <citation type="submission" date="2019-05" db="EMBL/GenBank/DDBJ databases">
        <title>Arcobacter sp. nov., isolated from sea sediment.</title>
        <authorList>
            <person name="Kim W."/>
        </authorList>
    </citation>
    <scope>NUCLEOTIDE SEQUENCE [LARGE SCALE GENOMIC DNA]</scope>
    <source>
        <strain evidence="16 17">CAU 1517</strain>
    </source>
</reference>
<dbReference type="PANTHER" id="PTHR30600:SF7">
    <property type="entry name" value="CYTOCHROME C PEROXIDASE-RELATED"/>
    <property type="match status" value="1"/>
</dbReference>
<sequence length="419" mass="47644">MKLLLMVLIVINLYGDEYFELVLKAYKNGLRPAPSNLKSLLYELKLEQADISKQKVLLGKKLFFEKELSKSRDISCASCHSFSKGGADSIPTAIGYKGLKNPFHLNTPTVLNTAFSKRLFWDGREKTLKEQAKGPLQAPFEMAITPKLAVQRIKEKVPYQQLFKNAFGSEEITFDKIAKAISIYEKTLLTKSRYDNFLTGDKNALSKNEKEGLSLFITKGCAGCHNGIALGGQELRKFPLTYHTIWSLSTPNHIEQIKKNYFDTLSLLNNMNIYTDKQKIEYLKSSMGSKNYKLINEGFFNHVKEEEKSKILTSSACTSCHLSNSTELKRDLSTKISFPFENKGGFLGLRSKEKYFRVPLLRNIVQTKPYFHNGSVDKLEEVIKIMGIHQTRNNLSNNEINKIISFLKSVDGTIVEYIK</sequence>
<feature type="binding site" description="axial binding residue" evidence="14">
    <location>
        <position position="225"/>
    </location>
    <ligand>
        <name>heme c</name>
        <dbReference type="ChEBI" id="CHEBI:61717"/>
        <label>2</label>
    </ligand>
    <ligandPart>
        <name>Fe</name>
        <dbReference type="ChEBI" id="CHEBI:18248"/>
    </ligandPart>
</feature>
<keyword evidence="17" id="KW-1185">Reference proteome</keyword>
<dbReference type="Proteomes" id="UP000308901">
    <property type="component" value="Unassembled WGS sequence"/>
</dbReference>
<feature type="domain" description="Cytochrome c" evidence="15">
    <location>
        <begin position="54"/>
        <end position="164"/>
    </location>
</feature>
<evidence type="ECO:0000256" key="12">
    <source>
        <dbReference type="ARBA" id="ARBA00073576"/>
    </source>
</evidence>
<evidence type="ECO:0000256" key="1">
    <source>
        <dbReference type="ARBA" id="ARBA00004418"/>
    </source>
</evidence>
<keyword evidence="6" id="KW-0732">Signal</keyword>
<dbReference type="InterPro" id="IPR009056">
    <property type="entry name" value="Cyt_c-like_dom"/>
</dbReference>
<evidence type="ECO:0000259" key="15">
    <source>
        <dbReference type="PROSITE" id="PS51007"/>
    </source>
</evidence>
<feature type="binding site" description="covalent" evidence="13">
    <location>
        <position position="224"/>
    </location>
    <ligand>
        <name>heme c</name>
        <dbReference type="ChEBI" id="CHEBI:61717"/>
        <label>2</label>
    </ligand>
</feature>
<gene>
    <name evidence="16" type="ORF">FDK22_01825</name>
</gene>
<dbReference type="OrthoDB" id="9805202at2"/>
<keyword evidence="3" id="KW-0813">Transport</keyword>
<comment type="function">
    <text evidence="11">Involved in methylamine metabolism. Essential for the maturation of the beta subunit of MADH, presumably via a step in the biosynthesis of tryptophan tryptophylquinone (TTQ), the cofactor of MADH.</text>
</comment>
<evidence type="ECO:0000256" key="4">
    <source>
        <dbReference type="ARBA" id="ARBA00022617"/>
    </source>
</evidence>
<evidence type="ECO:0000256" key="8">
    <source>
        <dbReference type="ARBA" id="ARBA00022982"/>
    </source>
</evidence>
<comment type="subcellular location">
    <subcellularLocation>
        <location evidence="1">Periplasm</location>
    </subcellularLocation>
</comment>